<dbReference type="Proteomes" id="UP001345013">
    <property type="component" value="Unassembled WGS sequence"/>
</dbReference>
<dbReference type="PANTHER" id="PTHR31834">
    <property type="entry name" value="INITIATION-SPECIFIC ALPHA-1,6-MANNOSYLTRANSFERASE"/>
    <property type="match status" value="1"/>
</dbReference>
<dbReference type="EMBL" id="JAVRRG010000119">
    <property type="protein sequence ID" value="KAK5083383.1"/>
    <property type="molecule type" value="Genomic_DNA"/>
</dbReference>
<dbReference type="PANTHER" id="PTHR31834:SF1">
    <property type="entry name" value="INITIATION-SPECIFIC ALPHA-1,6-MANNOSYLTRANSFERASE"/>
    <property type="match status" value="1"/>
</dbReference>
<keyword evidence="2" id="KW-1185">Reference proteome</keyword>
<comment type="caution">
    <text evidence="1">The sequence shown here is derived from an EMBL/GenBank/DDBJ whole genome shotgun (WGS) entry which is preliminary data.</text>
</comment>
<name>A0ABR0K268_9EURO</name>
<organism evidence="1 2">
    <name type="scientific">Lithohypha guttulata</name>
    <dbReference type="NCBI Taxonomy" id="1690604"/>
    <lineage>
        <taxon>Eukaryota</taxon>
        <taxon>Fungi</taxon>
        <taxon>Dikarya</taxon>
        <taxon>Ascomycota</taxon>
        <taxon>Pezizomycotina</taxon>
        <taxon>Eurotiomycetes</taxon>
        <taxon>Chaetothyriomycetidae</taxon>
        <taxon>Chaetothyriales</taxon>
        <taxon>Trichomeriaceae</taxon>
        <taxon>Lithohypha</taxon>
    </lineage>
</organism>
<dbReference type="InterPro" id="IPR039367">
    <property type="entry name" value="Och1-like"/>
</dbReference>
<sequence>MAAPGHEVLRTVVDRAAYAAMDLADKESSDLSGLGLGEVIATTGPGIWTAVILEYLRKKLRPDLQYRDFSNITEPTLFDDILVLPINAFATGQEHSGSIRAGSPDALARHAFRGSWKVDW</sequence>
<reference evidence="1 2" key="1">
    <citation type="submission" date="2023-08" db="EMBL/GenBank/DDBJ databases">
        <title>Black Yeasts Isolated from many extreme environments.</title>
        <authorList>
            <person name="Coleine C."/>
            <person name="Stajich J.E."/>
            <person name="Selbmann L."/>
        </authorList>
    </citation>
    <scope>NUCLEOTIDE SEQUENCE [LARGE SCALE GENOMIC DNA]</scope>
    <source>
        <strain evidence="1 2">CCFEE 5885</strain>
    </source>
</reference>
<evidence type="ECO:0000313" key="1">
    <source>
        <dbReference type="EMBL" id="KAK5083383.1"/>
    </source>
</evidence>
<gene>
    <name evidence="1" type="ORF">LTR24_007673</name>
</gene>
<evidence type="ECO:0000313" key="2">
    <source>
        <dbReference type="Proteomes" id="UP001345013"/>
    </source>
</evidence>
<accession>A0ABR0K268</accession>
<protein>
    <submittedName>
        <fullName evidence="1">Uncharacterized protein</fullName>
    </submittedName>
</protein>
<proteinExistence type="predicted"/>